<name>A0A1W1UDG6_9DEIO</name>
<accession>A0A1W1UDG6</accession>
<sequence>MKGVAKKCKSSNGFTETYTVDIALKPGWNMVHFIETYNQDKKAPGSKYSILSAEGGNQYEGSWVVTK</sequence>
<organism evidence="1 2">
    <name type="scientific">Deinococcus hopiensis KR-140</name>
    <dbReference type="NCBI Taxonomy" id="695939"/>
    <lineage>
        <taxon>Bacteria</taxon>
        <taxon>Thermotogati</taxon>
        <taxon>Deinococcota</taxon>
        <taxon>Deinococci</taxon>
        <taxon>Deinococcales</taxon>
        <taxon>Deinococcaceae</taxon>
        <taxon>Deinococcus</taxon>
    </lineage>
</organism>
<gene>
    <name evidence="1" type="ORF">SAMN00790413_05793</name>
</gene>
<dbReference type="AlphaFoldDB" id="A0A1W1UDG6"/>
<dbReference type="Proteomes" id="UP000192582">
    <property type="component" value="Unassembled WGS sequence"/>
</dbReference>
<dbReference type="EMBL" id="FWWU01000003">
    <property type="protein sequence ID" value="SMB79146.1"/>
    <property type="molecule type" value="Genomic_DNA"/>
</dbReference>
<reference evidence="1 2" key="1">
    <citation type="submission" date="2017-04" db="EMBL/GenBank/DDBJ databases">
        <authorList>
            <person name="Afonso C.L."/>
            <person name="Miller P.J."/>
            <person name="Scott M.A."/>
            <person name="Spackman E."/>
            <person name="Goraichik I."/>
            <person name="Dimitrov K.M."/>
            <person name="Suarez D.L."/>
            <person name="Swayne D.E."/>
        </authorList>
    </citation>
    <scope>NUCLEOTIDE SEQUENCE [LARGE SCALE GENOMIC DNA]</scope>
    <source>
        <strain evidence="1 2">KR-140</strain>
    </source>
</reference>
<evidence type="ECO:0000313" key="2">
    <source>
        <dbReference type="Proteomes" id="UP000192582"/>
    </source>
</evidence>
<proteinExistence type="predicted"/>
<evidence type="ECO:0000313" key="1">
    <source>
        <dbReference type="EMBL" id="SMB79146.1"/>
    </source>
</evidence>
<keyword evidence="2" id="KW-1185">Reference proteome</keyword>
<protein>
    <submittedName>
        <fullName evidence="1">Uncharacterized protein</fullName>
    </submittedName>
</protein>